<feature type="domain" description="ATP-grasp" evidence="9">
    <location>
        <begin position="116"/>
        <end position="336"/>
    </location>
</feature>
<reference evidence="12" key="2">
    <citation type="journal article" date="2016" name="Int. J. Syst. Evol. Microbiol.">
        <title>Caldimicrobium thiodismutans sp. nov., a sulfur-disproportionating bacterium isolated from a hot spring.</title>
        <authorList>
            <person name="Kojima H."/>
            <person name="Umezawa K."/>
            <person name="Fukui M."/>
        </authorList>
    </citation>
    <scope>NUCLEOTIDE SEQUENCE [LARGE SCALE GENOMIC DNA]</scope>
    <source>
        <strain evidence="12">TF1</strain>
    </source>
</reference>
<evidence type="ECO:0000256" key="2">
    <source>
        <dbReference type="ARBA" id="ARBA00013263"/>
    </source>
</evidence>
<dbReference type="InterPro" id="IPR005481">
    <property type="entry name" value="BC-like_N"/>
</dbReference>
<dbReference type="Proteomes" id="UP000068196">
    <property type="component" value="Chromosome"/>
</dbReference>
<dbReference type="EMBL" id="AP014945">
    <property type="protein sequence ID" value="BAU24160.1"/>
    <property type="molecule type" value="Genomic_DNA"/>
</dbReference>
<dbReference type="SMART" id="SM00878">
    <property type="entry name" value="Biotin_carb_C"/>
    <property type="match status" value="1"/>
</dbReference>
<reference evidence="11 12" key="1">
    <citation type="journal article" date="2016" name="Int. J. Syst. Evol. Microbiol.">
        <title>Caldimicrobium thiodismutans sp. nov., a sulfur-disproportionating bacterium isolated from a hot spring, and emended description of the genus Caldimicrobium.</title>
        <authorList>
            <person name="Kojima H."/>
            <person name="Umezawa K."/>
            <person name="Fukui M."/>
        </authorList>
    </citation>
    <scope>NUCLEOTIDE SEQUENCE [LARGE SCALE GENOMIC DNA]</scope>
    <source>
        <strain evidence="11 12">TF1</strain>
    </source>
</reference>
<dbReference type="RefSeq" id="WP_068516435.1">
    <property type="nucleotide sequence ID" value="NZ_AP014945.1"/>
</dbReference>
<dbReference type="Gene3D" id="3.30.470.20">
    <property type="entry name" value="ATP-grasp fold, B domain"/>
    <property type="match status" value="1"/>
</dbReference>
<dbReference type="SUPFAM" id="SSF56059">
    <property type="entry name" value="Glutathione synthetase ATP-binding domain-like"/>
    <property type="match status" value="1"/>
</dbReference>
<dbReference type="OrthoDB" id="9769961at2"/>
<accession>A0A0U5B7T8</accession>
<dbReference type="SUPFAM" id="SSF52440">
    <property type="entry name" value="PreATP-grasp domain"/>
    <property type="match status" value="1"/>
</dbReference>
<dbReference type="SUPFAM" id="SSF51246">
    <property type="entry name" value="Rudiment single hybrid motif"/>
    <property type="match status" value="1"/>
</dbReference>
<evidence type="ECO:0000256" key="4">
    <source>
        <dbReference type="ARBA" id="ARBA00022741"/>
    </source>
</evidence>
<gene>
    <name evidence="11" type="ORF">THC_1801</name>
</gene>
<evidence type="ECO:0000256" key="6">
    <source>
        <dbReference type="ARBA" id="ARBA00023267"/>
    </source>
</evidence>
<keyword evidence="4 8" id="KW-0547">Nucleotide-binding</keyword>
<evidence type="ECO:0000256" key="7">
    <source>
        <dbReference type="ARBA" id="ARBA00048600"/>
    </source>
</evidence>
<evidence type="ECO:0000259" key="10">
    <source>
        <dbReference type="PROSITE" id="PS50979"/>
    </source>
</evidence>
<dbReference type="PANTHER" id="PTHR48095:SF2">
    <property type="entry name" value="BIOTIN CARBOXYLASE, CHLOROPLASTIC"/>
    <property type="match status" value="1"/>
</dbReference>
<dbReference type="PANTHER" id="PTHR48095">
    <property type="entry name" value="PYRUVATE CARBOXYLASE SUBUNIT A"/>
    <property type="match status" value="1"/>
</dbReference>
<comment type="catalytic activity">
    <reaction evidence="7">
        <text>N(6)-biotinyl-L-lysyl-[protein] + hydrogencarbonate + ATP = N(6)-carboxybiotinyl-L-lysyl-[protein] + ADP + phosphate + H(+)</text>
        <dbReference type="Rhea" id="RHEA:13501"/>
        <dbReference type="Rhea" id="RHEA-COMP:10505"/>
        <dbReference type="Rhea" id="RHEA-COMP:10506"/>
        <dbReference type="ChEBI" id="CHEBI:15378"/>
        <dbReference type="ChEBI" id="CHEBI:17544"/>
        <dbReference type="ChEBI" id="CHEBI:30616"/>
        <dbReference type="ChEBI" id="CHEBI:43474"/>
        <dbReference type="ChEBI" id="CHEBI:83144"/>
        <dbReference type="ChEBI" id="CHEBI:83145"/>
        <dbReference type="ChEBI" id="CHEBI:456216"/>
        <dbReference type="EC" id="6.3.4.14"/>
    </reaction>
</comment>
<feature type="domain" description="Biotin carboxylation" evidence="10">
    <location>
        <begin position="1"/>
        <end position="463"/>
    </location>
</feature>
<evidence type="ECO:0000256" key="3">
    <source>
        <dbReference type="ARBA" id="ARBA00022598"/>
    </source>
</evidence>
<evidence type="ECO:0000259" key="9">
    <source>
        <dbReference type="PROSITE" id="PS50975"/>
    </source>
</evidence>
<evidence type="ECO:0000313" key="11">
    <source>
        <dbReference type="EMBL" id="BAU24160.1"/>
    </source>
</evidence>
<dbReference type="InterPro" id="IPR011764">
    <property type="entry name" value="Biotin_carboxylation_dom"/>
</dbReference>
<dbReference type="Gene3D" id="3.40.50.20">
    <property type="match status" value="1"/>
</dbReference>
<dbReference type="PROSITE" id="PS50979">
    <property type="entry name" value="BC"/>
    <property type="match status" value="1"/>
</dbReference>
<dbReference type="InterPro" id="IPR005479">
    <property type="entry name" value="CPAse_ATP-bd"/>
</dbReference>
<name>A0A0U5B7T8_9BACT</name>
<dbReference type="Gene3D" id="3.30.1490.20">
    <property type="entry name" value="ATP-grasp fold, A domain"/>
    <property type="match status" value="1"/>
</dbReference>
<sequence>MKDKVLIANRGEIALRIMEACELLGLDYVAVYTKEDEESLHVRFAKKKYRISDYRDMNDLLAVADEEKCTAIHPGYGFLSENYRFARRVVKRERPLVWIGPTWEAIRDLGNKLYMKKVAHDLRIPVIPGTIEPIYNEIEAELKAEELLEEAKAEGFQEISFLVKAVAGGGGMGIEEVKNLEEIRPVFRKIRAYAKRLFGEEGIIIEIKIPQFQHLEVQLLGSKHGEYVHFGTRNCTIQSPFKQKRIELAPGFCKHYHYAFDPFQIEKEILQHSLKLAEHFNYDSVGTFEWLITPEGKYYLMEVNTRIQVENEISAKISFIRDKGVNLIREQIRVALGEKLGFDQGDIVFKGMSLEFRLIAEDTKRGFLPLSGVIHRFSYREHPWLTMRTHVPQDRPYTIPTQFDPNLALAIIYAEDLAELLKRSELFLEEMIIEGQTHKGEPLLSNIEFLKDNLKYIYQFLKA</sequence>
<dbReference type="GO" id="GO:0005524">
    <property type="term" value="F:ATP binding"/>
    <property type="evidence" value="ECO:0007669"/>
    <property type="project" value="UniProtKB-UniRule"/>
</dbReference>
<keyword evidence="5 8" id="KW-0067">ATP-binding</keyword>
<dbReference type="PROSITE" id="PS50975">
    <property type="entry name" value="ATP_GRASP"/>
    <property type="match status" value="1"/>
</dbReference>
<evidence type="ECO:0000313" key="12">
    <source>
        <dbReference type="Proteomes" id="UP000068196"/>
    </source>
</evidence>
<dbReference type="Pfam" id="PF02786">
    <property type="entry name" value="CPSase_L_D2"/>
    <property type="match status" value="1"/>
</dbReference>
<dbReference type="PATRIC" id="fig|1653476.3.peg.1877"/>
<dbReference type="EC" id="6.3.4.14" evidence="2"/>
<dbReference type="PROSITE" id="PS00867">
    <property type="entry name" value="CPSASE_2"/>
    <property type="match status" value="1"/>
</dbReference>
<dbReference type="Pfam" id="PF00289">
    <property type="entry name" value="Biotin_carb_N"/>
    <property type="match status" value="1"/>
</dbReference>
<keyword evidence="3" id="KW-0436">Ligase</keyword>
<evidence type="ECO:0000256" key="5">
    <source>
        <dbReference type="ARBA" id="ARBA00022840"/>
    </source>
</evidence>
<dbReference type="Pfam" id="PF02785">
    <property type="entry name" value="Biotin_carb_C"/>
    <property type="match status" value="1"/>
</dbReference>
<comment type="function">
    <text evidence="1">This protein is a component of the acetyl coenzyme A carboxylase complex; first, biotin carboxylase catalyzes the carboxylation of the carrier protein and then the transcarboxylase transfers the carboxyl group to form malonyl-CoA.</text>
</comment>
<dbReference type="InterPro" id="IPR016185">
    <property type="entry name" value="PreATP-grasp_dom_sf"/>
</dbReference>
<dbReference type="InterPro" id="IPR005482">
    <property type="entry name" value="Biotin_COase_C"/>
</dbReference>
<dbReference type="KEGG" id="cthi:THC_1801"/>
<organism evidence="11 12">
    <name type="scientific">Caldimicrobium thiodismutans</name>
    <dbReference type="NCBI Taxonomy" id="1653476"/>
    <lineage>
        <taxon>Bacteria</taxon>
        <taxon>Pseudomonadati</taxon>
        <taxon>Thermodesulfobacteriota</taxon>
        <taxon>Thermodesulfobacteria</taxon>
        <taxon>Thermodesulfobacteriales</taxon>
        <taxon>Thermodesulfobacteriaceae</taxon>
        <taxon>Caldimicrobium</taxon>
    </lineage>
</organism>
<proteinExistence type="predicted"/>
<protein>
    <recommendedName>
        <fullName evidence="2">biotin carboxylase</fullName>
        <ecNumber evidence="2">6.3.4.14</ecNumber>
    </recommendedName>
</protein>
<dbReference type="GO" id="GO:0046872">
    <property type="term" value="F:metal ion binding"/>
    <property type="evidence" value="ECO:0007669"/>
    <property type="project" value="InterPro"/>
</dbReference>
<keyword evidence="12" id="KW-1185">Reference proteome</keyword>
<evidence type="ECO:0000256" key="1">
    <source>
        <dbReference type="ARBA" id="ARBA00003761"/>
    </source>
</evidence>
<dbReference type="STRING" id="1653476.THC_1801"/>
<dbReference type="InterPro" id="IPR013815">
    <property type="entry name" value="ATP_grasp_subdomain_1"/>
</dbReference>
<dbReference type="InterPro" id="IPR011054">
    <property type="entry name" value="Rudment_hybrid_motif"/>
</dbReference>
<dbReference type="AlphaFoldDB" id="A0A0U5B7T8"/>
<dbReference type="InterPro" id="IPR011761">
    <property type="entry name" value="ATP-grasp"/>
</dbReference>
<dbReference type="GO" id="GO:0004075">
    <property type="term" value="F:biotin carboxylase activity"/>
    <property type="evidence" value="ECO:0007669"/>
    <property type="project" value="UniProtKB-EC"/>
</dbReference>
<evidence type="ECO:0000256" key="8">
    <source>
        <dbReference type="PROSITE-ProRule" id="PRU00409"/>
    </source>
</evidence>
<dbReference type="InterPro" id="IPR051602">
    <property type="entry name" value="ACC_Biotin_Carboxylase"/>
</dbReference>
<keyword evidence="6" id="KW-0092">Biotin</keyword>